<organism evidence="1">
    <name type="scientific">Synechococcus phage QB2</name>
    <dbReference type="NCBI Taxonomy" id="3159453"/>
    <lineage>
        <taxon>Viruses</taxon>
        <taxon>Duplodnaviria</taxon>
        <taxon>Heunggongvirae</taxon>
        <taxon>Uroviricota</taxon>
        <taxon>Caudoviricetes</taxon>
        <taxon>Pantevenvirales</taxon>
        <taxon>Kyanoviridae</taxon>
    </lineage>
</organism>
<evidence type="ECO:0000313" key="1">
    <source>
        <dbReference type="EMBL" id="XCH00413.1"/>
    </source>
</evidence>
<sequence>MKLPKIKNENLPQELREILGDSDAEFDALVDPMDIIDIQMDPDSYFEGKTRTAEMLVEARKKLHEYQTKSKNRNR</sequence>
<protein>
    <submittedName>
        <fullName evidence="1">Uncharacterized protein</fullName>
    </submittedName>
</protein>
<proteinExistence type="predicted"/>
<accession>A0AAU8EJT1</accession>
<reference evidence="1" key="1">
    <citation type="submission" date="2024-05" db="EMBL/GenBank/DDBJ databases">
        <authorList>
            <person name="Su C."/>
        </authorList>
    </citation>
    <scope>NUCLEOTIDE SEQUENCE</scope>
</reference>
<name>A0AAU8EJT1_9CAUD</name>
<dbReference type="EMBL" id="PP861117">
    <property type="protein sequence ID" value="XCH00413.1"/>
    <property type="molecule type" value="Genomic_DNA"/>
</dbReference>